<evidence type="ECO:0000259" key="1">
    <source>
        <dbReference type="PROSITE" id="PS51688"/>
    </source>
</evidence>
<gene>
    <name evidence="2" type="ORF">U5E74_15980</name>
</gene>
<dbReference type="InterPro" id="IPR048390">
    <property type="entry name" value="Gp34_trimer"/>
</dbReference>
<dbReference type="EMBL" id="JAXUDK010000010">
    <property type="protein sequence ID" value="MDZ7467137.1"/>
    <property type="molecule type" value="Genomic_DNA"/>
</dbReference>
<evidence type="ECO:0000313" key="2">
    <source>
        <dbReference type="EMBL" id="MDZ7467137.1"/>
    </source>
</evidence>
<dbReference type="Pfam" id="PF13884">
    <property type="entry name" value="Peptidase_S74"/>
    <property type="match status" value="1"/>
</dbReference>
<dbReference type="InterPro" id="IPR030392">
    <property type="entry name" value="S74_ICA"/>
</dbReference>
<organism evidence="2 3">
    <name type="scientific">Raoultella planticola</name>
    <name type="common">Klebsiella planticola</name>
    <dbReference type="NCBI Taxonomy" id="575"/>
    <lineage>
        <taxon>Bacteria</taxon>
        <taxon>Pseudomonadati</taxon>
        <taxon>Pseudomonadota</taxon>
        <taxon>Gammaproteobacteria</taxon>
        <taxon>Enterobacterales</taxon>
        <taxon>Enterobacteriaceae</taxon>
        <taxon>Klebsiella/Raoultella group</taxon>
        <taxon>Raoultella</taxon>
    </lineage>
</organism>
<feature type="domain" description="Peptidase S74" evidence="1">
    <location>
        <begin position="271"/>
        <end position="367"/>
    </location>
</feature>
<sequence length="389" mass="42829">MADQKSNAQVSNGVNEDISEMKALTTLRQRVVSDGEVVSKSANGFRLANGRTGVILRNDGTDFYALTTPDGQAQDGQWNTLRPLSFNLKTGRVSLRNGVDVSGGAFISHNAGITAQATGPDPLINGQTYRAPDIHTDFTTGKITTKMLMGSRIVTGQEDYGIISYQDMRGNWNELQLKPNAELTVGQLTKRNTDGWIKAAGVYNTNSNKDRKTNGIWFQGISDLSADFYHYERIGQHHFLGLHVANGGAQGWYEFRNDGHAYTNGAWSSSSDIRMKTDIEKIGNALNKLDSIGGYTYLKQGVPEAGVIAQEVETVLPQSVTQTSLTLNDGSILDDARAVNINGVVALLVEALKEEHQARQDALVKERELRQALERRLDELERRIEQETK</sequence>
<dbReference type="RefSeq" id="WP_133959493.1">
    <property type="nucleotide sequence ID" value="NZ_JAUBKU010000039.1"/>
</dbReference>
<evidence type="ECO:0000313" key="3">
    <source>
        <dbReference type="Proteomes" id="UP001293169"/>
    </source>
</evidence>
<accession>A0ABU5M4M3</accession>
<proteinExistence type="predicted"/>
<protein>
    <submittedName>
        <fullName evidence="2">Tail fiber domain-containing protein</fullName>
    </submittedName>
</protein>
<dbReference type="Pfam" id="PF21446">
    <property type="entry name" value="Gp34_trimer"/>
    <property type="match status" value="1"/>
</dbReference>
<keyword evidence="3" id="KW-1185">Reference proteome</keyword>
<name>A0ABU5M4M3_RAOPL</name>
<dbReference type="PROSITE" id="PS51688">
    <property type="entry name" value="ICA"/>
    <property type="match status" value="1"/>
</dbReference>
<dbReference type="Proteomes" id="UP001293169">
    <property type="component" value="Unassembled WGS sequence"/>
</dbReference>
<reference evidence="2 3" key="1">
    <citation type="submission" date="2023-12" db="EMBL/GenBank/DDBJ databases">
        <title>N/s.</title>
        <authorList>
            <person name="Dale J."/>
        </authorList>
    </citation>
    <scope>NUCLEOTIDE SEQUENCE [LARGE SCALE GENOMIC DNA]</scope>
    <source>
        <strain evidence="2 3">2023EL-01226</strain>
    </source>
</reference>
<comment type="caution">
    <text evidence="2">The sequence shown here is derived from an EMBL/GenBank/DDBJ whole genome shotgun (WGS) entry which is preliminary data.</text>
</comment>